<evidence type="ECO:0000256" key="8">
    <source>
        <dbReference type="ARBA" id="ARBA00029731"/>
    </source>
</evidence>
<dbReference type="FunCoup" id="A0A0D2AJJ2">
    <property type="interactions" value="406"/>
</dbReference>
<organism evidence="12 13">
    <name type="scientific">Verruconis gallopava</name>
    <dbReference type="NCBI Taxonomy" id="253628"/>
    <lineage>
        <taxon>Eukaryota</taxon>
        <taxon>Fungi</taxon>
        <taxon>Dikarya</taxon>
        <taxon>Ascomycota</taxon>
        <taxon>Pezizomycotina</taxon>
        <taxon>Dothideomycetes</taxon>
        <taxon>Pleosporomycetidae</taxon>
        <taxon>Venturiales</taxon>
        <taxon>Sympoventuriaceae</taxon>
        <taxon>Verruconis</taxon>
    </lineage>
</organism>
<keyword evidence="6" id="KW-0648">Protein biosynthesis</keyword>
<dbReference type="RefSeq" id="XP_016216629.1">
    <property type="nucleotide sequence ID" value="XM_016355493.1"/>
</dbReference>
<dbReference type="Proteomes" id="UP000053259">
    <property type="component" value="Unassembled WGS sequence"/>
</dbReference>
<feature type="region of interest" description="Disordered" evidence="10">
    <location>
        <begin position="543"/>
        <end position="562"/>
    </location>
</feature>
<dbReference type="STRING" id="253628.A0A0D2AJJ2"/>
<comment type="catalytic activity">
    <reaction evidence="9">
        <text>tRNA(Pro) + L-proline + ATP = L-prolyl-tRNA(Pro) + AMP + diphosphate</text>
        <dbReference type="Rhea" id="RHEA:14305"/>
        <dbReference type="Rhea" id="RHEA-COMP:9700"/>
        <dbReference type="Rhea" id="RHEA-COMP:9702"/>
        <dbReference type="ChEBI" id="CHEBI:30616"/>
        <dbReference type="ChEBI" id="CHEBI:33019"/>
        <dbReference type="ChEBI" id="CHEBI:60039"/>
        <dbReference type="ChEBI" id="CHEBI:78442"/>
        <dbReference type="ChEBI" id="CHEBI:78532"/>
        <dbReference type="ChEBI" id="CHEBI:456215"/>
        <dbReference type="EC" id="6.1.1.15"/>
    </reaction>
</comment>
<evidence type="ECO:0000313" key="13">
    <source>
        <dbReference type="Proteomes" id="UP000053259"/>
    </source>
</evidence>
<protein>
    <recommendedName>
        <fullName evidence="2">proline--tRNA ligase</fullName>
        <ecNumber evidence="2">6.1.1.15</ecNumber>
    </recommendedName>
    <alternativeName>
        <fullName evidence="8">Prolyl-tRNA synthetase</fullName>
    </alternativeName>
</protein>
<keyword evidence="13" id="KW-1185">Reference proteome</keyword>
<evidence type="ECO:0000256" key="9">
    <source>
        <dbReference type="ARBA" id="ARBA00047671"/>
    </source>
</evidence>
<dbReference type="Pfam" id="PF03129">
    <property type="entry name" value="HGTP_anticodon"/>
    <property type="match status" value="1"/>
</dbReference>
<comment type="similarity">
    <text evidence="1">Belongs to the class-II aminoacyl-tRNA synthetase family.</text>
</comment>
<dbReference type="AlphaFoldDB" id="A0A0D2AJJ2"/>
<dbReference type="SUPFAM" id="SSF52954">
    <property type="entry name" value="Class II aaRS ABD-related"/>
    <property type="match status" value="1"/>
</dbReference>
<evidence type="ECO:0000256" key="7">
    <source>
        <dbReference type="ARBA" id="ARBA00023146"/>
    </source>
</evidence>
<dbReference type="InterPro" id="IPR045864">
    <property type="entry name" value="aa-tRNA-synth_II/BPL/LPL"/>
</dbReference>
<dbReference type="GO" id="GO:0004827">
    <property type="term" value="F:proline-tRNA ligase activity"/>
    <property type="evidence" value="ECO:0007669"/>
    <property type="project" value="UniProtKB-EC"/>
</dbReference>
<keyword evidence="7" id="KW-0030">Aminoacyl-tRNA synthetase</keyword>
<evidence type="ECO:0000259" key="11">
    <source>
        <dbReference type="PROSITE" id="PS50862"/>
    </source>
</evidence>
<evidence type="ECO:0000256" key="4">
    <source>
        <dbReference type="ARBA" id="ARBA00022741"/>
    </source>
</evidence>
<accession>A0A0D2AJJ2</accession>
<name>A0A0D2AJJ2_9PEZI</name>
<evidence type="ECO:0000256" key="1">
    <source>
        <dbReference type="ARBA" id="ARBA00008226"/>
    </source>
</evidence>
<dbReference type="InParanoid" id="A0A0D2AJJ2"/>
<dbReference type="InterPro" id="IPR002314">
    <property type="entry name" value="aa-tRNA-synt_IIb"/>
</dbReference>
<keyword evidence="4" id="KW-0547">Nucleotide-binding</keyword>
<evidence type="ECO:0000256" key="6">
    <source>
        <dbReference type="ARBA" id="ARBA00022917"/>
    </source>
</evidence>
<keyword evidence="3" id="KW-0436">Ligase</keyword>
<dbReference type="Gene3D" id="3.40.50.800">
    <property type="entry name" value="Anticodon-binding domain"/>
    <property type="match status" value="1"/>
</dbReference>
<evidence type="ECO:0000256" key="3">
    <source>
        <dbReference type="ARBA" id="ARBA00022598"/>
    </source>
</evidence>
<evidence type="ECO:0000256" key="2">
    <source>
        <dbReference type="ARBA" id="ARBA00012831"/>
    </source>
</evidence>
<dbReference type="PROSITE" id="PS50862">
    <property type="entry name" value="AA_TRNA_LIGASE_II"/>
    <property type="match status" value="1"/>
</dbReference>
<dbReference type="InterPro" id="IPR050062">
    <property type="entry name" value="Pro-tRNA_synthetase"/>
</dbReference>
<dbReference type="InterPro" id="IPR036621">
    <property type="entry name" value="Anticodon-bd_dom_sf"/>
</dbReference>
<dbReference type="GO" id="GO:0005524">
    <property type="term" value="F:ATP binding"/>
    <property type="evidence" value="ECO:0007669"/>
    <property type="project" value="UniProtKB-KW"/>
</dbReference>
<dbReference type="Pfam" id="PF00587">
    <property type="entry name" value="tRNA-synt_2b"/>
    <property type="match status" value="1"/>
</dbReference>
<dbReference type="VEuPathDB" id="FungiDB:PV09_02450"/>
<feature type="domain" description="Aminoacyl-transfer RNA synthetases class-II family profile" evidence="11">
    <location>
        <begin position="149"/>
        <end position="395"/>
    </location>
</feature>
<dbReference type="InterPro" id="IPR002316">
    <property type="entry name" value="Pro-tRNA-ligase_IIa"/>
</dbReference>
<dbReference type="EC" id="6.1.1.15" evidence="2"/>
<gene>
    <name evidence="12" type="ORF">PV09_02450</name>
</gene>
<dbReference type="InterPro" id="IPR006195">
    <property type="entry name" value="aa-tRNA-synth_II"/>
</dbReference>
<dbReference type="PANTHER" id="PTHR42753">
    <property type="entry name" value="MITOCHONDRIAL RIBOSOME PROTEIN L39/PROLYL-TRNA LIGASE FAMILY MEMBER"/>
    <property type="match status" value="1"/>
</dbReference>
<dbReference type="EMBL" id="KN847534">
    <property type="protein sequence ID" value="KIW06760.1"/>
    <property type="molecule type" value="Genomic_DNA"/>
</dbReference>
<sequence>MLGRSGIIQLRWPTSGVRISRSYRQIKPLSTATDIGAPSSQKSFGPWHNRRLSRLWTPTGGVMTSETKQGDATALLVQAGYIRQTQSGIFHYLPMASHLEDMLQQKLAWHLEVMLNASRVSLSALSSEDLWRRSGRIGKESLSTVQHQFLTVNDRKKSHMILSPTHEEEITTLVANDAKSYHDFPLRLYQINRKYRDELRPRHGLLRTKEFMMKDLYTFDLDETAAMKTYEDVRETYRTFFRRLGLPVIEAKASSGDMGGNLSHEFHILSESGEDTLHICRSCGFAENEEVTMKPSGSPIEDYSCPQCSSKSMSAHNAIEVGHTFHLGTRYSEPLGAVVEVPMEVQASESDIEGSQSVRKTKRVPLQMGCHGIGVSRLLGATATLYSDSKGLRWPLHFHPIGAMIIIDGPANEVPGLSSIYNAIHNIQHKRLKSVFPFTAWVDDRNRSFAWKLKDADLVGYPITIVLGRKWRETGEYEIKCRFNPSLSITSKYLVDSLLGILNSLNPEAKNSNQYLANHEAHGLEKAAAVQHPTYVPEDILEVSAEKEPRPSEPQYLVKERL</sequence>
<dbReference type="GO" id="GO:0006433">
    <property type="term" value="P:prolyl-tRNA aminoacylation"/>
    <property type="evidence" value="ECO:0007669"/>
    <property type="project" value="InterPro"/>
</dbReference>
<evidence type="ECO:0000256" key="10">
    <source>
        <dbReference type="SAM" id="MobiDB-lite"/>
    </source>
</evidence>
<dbReference type="OrthoDB" id="10267474at2759"/>
<evidence type="ECO:0000256" key="5">
    <source>
        <dbReference type="ARBA" id="ARBA00022840"/>
    </source>
</evidence>
<proteinExistence type="inferred from homology"/>
<dbReference type="PRINTS" id="PR01046">
    <property type="entry name" value="TRNASYNTHPRO"/>
</dbReference>
<dbReference type="GO" id="GO:0005739">
    <property type="term" value="C:mitochondrion"/>
    <property type="evidence" value="ECO:0007669"/>
    <property type="project" value="TreeGrafter"/>
</dbReference>
<dbReference type="SUPFAM" id="SSF55681">
    <property type="entry name" value="Class II aaRS and biotin synthetases"/>
    <property type="match status" value="1"/>
</dbReference>
<keyword evidence="5" id="KW-0067">ATP-binding</keyword>
<dbReference type="InterPro" id="IPR004154">
    <property type="entry name" value="Anticodon-bd"/>
</dbReference>
<dbReference type="GeneID" id="27310423"/>
<evidence type="ECO:0000313" key="12">
    <source>
        <dbReference type="EMBL" id="KIW06760.1"/>
    </source>
</evidence>
<reference evidence="12 13" key="1">
    <citation type="submission" date="2015-01" db="EMBL/GenBank/DDBJ databases">
        <title>The Genome Sequence of Ochroconis gallopava CBS43764.</title>
        <authorList>
            <consortium name="The Broad Institute Genomics Platform"/>
            <person name="Cuomo C."/>
            <person name="de Hoog S."/>
            <person name="Gorbushina A."/>
            <person name="Stielow B."/>
            <person name="Teixiera M."/>
            <person name="Abouelleil A."/>
            <person name="Chapman S.B."/>
            <person name="Priest M."/>
            <person name="Young S.K."/>
            <person name="Wortman J."/>
            <person name="Nusbaum C."/>
            <person name="Birren B."/>
        </authorList>
    </citation>
    <scope>NUCLEOTIDE SEQUENCE [LARGE SCALE GENOMIC DNA]</scope>
    <source>
        <strain evidence="12 13">CBS 43764</strain>
    </source>
</reference>
<dbReference type="PANTHER" id="PTHR42753:SF2">
    <property type="entry name" value="PROLINE--TRNA LIGASE"/>
    <property type="match status" value="1"/>
</dbReference>
<dbReference type="Gene3D" id="3.30.930.10">
    <property type="entry name" value="Bira Bifunctional Protein, Domain 2"/>
    <property type="match status" value="1"/>
</dbReference>